<accession>E4V0M3</accession>
<evidence type="ECO:0000313" key="3">
    <source>
        <dbReference type="Proteomes" id="UP000002669"/>
    </source>
</evidence>
<name>E4V0M3_ARTGP</name>
<proteinExistence type="predicted"/>
<dbReference type="HOGENOM" id="CLU_2346255_0_0_1"/>
<feature type="region of interest" description="Disordered" evidence="1">
    <location>
        <begin position="1"/>
        <end position="48"/>
    </location>
</feature>
<dbReference type="InParanoid" id="E4V0M3"/>
<reference evidence="3" key="1">
    <citation type="journal article" date="2012" name="MBio">
        <title>Comparative genome analysis of Trichophyton rubrum and related dermatophytes reveals candidate genes involved in infection.</title>
        <authorList>
            <person name="Martinez D.A."/>
            <person name="Oliver B.G."/>
            <person name="Graeser Y."/>
            <person name="Goldberg J.M."/>
            <person name="Li W."/>
            <person name="Martinez-Rossi N.M."/>
            <person name="Monod M."/>
            <person name="Shelest E."/>
            <person name="Barton R.C."/>
            <person name="Birch E."/>
            <person name="Brakhage A.A."/>
            <person name="Chen Z."/>
            <person name="Gurr S.J."/>
            <person name="Heiman D."/>
            <person name="Heitman J."/>
            <person name="Kosti I."/>
            <person name="Rossi A."/>
            <person name="Saif S."/>
            <person name="Samalova M."/>
            <person name="Saunders C.W."/>
            <person name="Shea T."/>
            <person name="Summerbell R.C."/>
            <person name="Xu J."/>
            <person name="Young S."/>
            <person name="Zeng Q."/>
            <person name="Birren B.W."/>
            <person name="Cuomo C.A."/>
            <person name="White T.C."/>
        </authorList>
    </citation>
    <scope>NUCLEOTIDE SEQUENCE [LARGE SCALE GENOMIC DNA]</scope>
    <source>
        <strain evidence="3">ATCC MYA-4604 / CBS 118893</strain>
    </source>
</reference>
<evidence type="ECO:0000256" key="1">
    <source>
        <dbReference type="SAM" id="MobiDB-lite"/>
    </source>
</evidence>
<dbReference type="VEuPathDB" id="FungiDB:MGYG_06155"/>
<dbReference type="RefSeq" id="XP_003171614.1">
    <property type="nucleotide sequence ID" value="XM_003171566.1"/>
</dbReference>
<protein>
    <submittedName>
        <fullName evidence="2">Uncharacterized protein</fullName>
    </submittedName>
</protein>
<sequence length="97" mass="11162">MLILSQPSEPPQQQRERTRDSSRGGWGEERPDPKSLEDRPQTFSSDVCKQPTSALFSTISDISAQPGADRNINVEFFYRQRCVKPERFTKYGVLQKE</sequence>
<dbReference type="Proteomes" id="UP000002669">
    <property type="component" value="Unassembled WGS sequence"/>
</dbReference>
<feature type="compositionally biased region" description="Basic and acidic residues" evidence="1">
    <location>
        <begin position="14"/>
        <end position="40"/>
    </location>
</feature>
<keyword evidence="3" id="KW-1185">Reference proteome</keyword>
<evidence type="ECO:0000313" key="2">
    <source>
        <dbReference type="EMBL" id="EFR03160.1"/>
    </source>
</evidence>
<feature type="compositionally biased region" description="Low complexity" evidence="1">
    <location>
        <begin position="1"/>
        <end position="13"/>
    </location>
</feature>
<gene>
    <name evidence="2" type="ORF">MGYG_06155</name>
</gene>
<dbReference type="AlphaFoldDB" id="E4V0M3"/>
<organism evidence="3">
    <name type="scientific">Arthroderma gypseum (strain ATCC MYA-4604 / CBS 118893)</name>
    <name type="common">Microsporum gypseum</name>
    <dbReference type="NCBI Taxonomy" id="535722"/>
    <lineage>
        <taxon>Eukaryota</taxon>
        <taxon>Fungi</taxon>
        <taxon>Dikarya</taxon>
        <taxon>Ascomycota</taxon>
        <taxon>Pezizomycotina</taxon>
        <taxon>Eurotiomycetes</taxon>
        <taxon>Eurotiomycetidae</taxon>
        <taxon>Onygenales</taxon>
        <taxon>Arthrodermataceae</taxon>
        <taxon>Nannizzia</taxon>
    </lineage>
</organism>
<dbReference type="EMBL" id="DS989826">
    <property type="protein sequence ID" value="EFR03160.1"/>
    <property type="molecule type" value="Genomic_DNA"/>
</dbReference>
<dbReference type="GeneID" id="10026867"/>